<organism evidence="1 2">
    <name type="scientific">Hevea brasiliensis</name>
    <name type="common">Para rubber tree</name>
    <name type="synonym">Siphonia brasiliensis</name>
    <dbReference type="NCBI Taxonomy" id="3981"/>
    <lineage>
        <taxon>Eukaryota</taxon>
        <taxon>Viridiplantae</taxon>
        <taxon>Streptophyta</taxon>
        <taxon>Embryophyta</taxon>
        <taxon>Tracheophyta</taxon>
        <taxon>Spermatophyta</taxon>
        <taxon>Magnoliopsida</taxon>
        <taxon>eudicotyledons</taxon>
        <taxon>Gunneridae</taxon>
        <taxon>Pentapetalae</taxon>
        <taxon>rosids</taxon>
        <taxon>fabids</taxon>
        <taxon>Malpighiales</taxon>
        <taxon>Euphorbiaceae</taxon>
        <taxon>Crotonoideae</taxon>
        <taxon>Micrandreae</taxon>
        <taxon>Hevea</taxon>
    </lineage>
</organism>
<dbReference type="EMBL" id="JAAGAX010000017">
    <property type="protein sequence ID" value="KAF2286586.1"/>
    <property type="molecule type" value="Genomic_DNA"/>
</dbReference>
<proteinExistence type="predicted"/>
<keyword evidence="2" id="KW-1185">Reference proteome</keyword>
<name>A0A6A6KEL9_HEVBR</name>
<evidence type="ECO:0000313" key="2">
    <source>
        <dbReference type="Proteomes" id="UP000467840"/>
    </source>
</evidence>
<sequence>MKRSNAYPDGVIKDVSVQMNELVFPTDFYVLDMEDDNSPSKSPILLSDVHYVYQLDGIDDCVDEFIDLGEDDPLNMELYHNVQKEKITNPSTLCSLSDGLKETVMEFHKLPSKVKGMKLRTRNCLFPTQSFFLL</sequence>
<dbReference type="AlphaFoldDB" id="A0A6A6KEL9"/>
<gene>
    <name evidence="1" type="ORF">GH714_019042</name>
</gene>
<protein>
    <submittedName>
        <fullName evidence="1">Uncharacterized protein</fullName>
    </submittedName>
</protein>
<reference evidence="1 2" key="1">
    <citation type="journal article" date="2020" name="Mol. Plant">
        <title>The Chromosome-Based Rubber Tree Genome Provides New Insights into Spurge Genome Evolution and Rubber Biosynthesis.</title>
        <authorList>
            <person name="Liu J."/>
            <person name="Shi C."/>
            <person name="Shi C.C."/>
            <person name="Li W."/>
            <person name="Zhang Q.J."/>
            <person name="Zhang Y."/>
            <person name="Li K."/>
            <person name="Lu H.F."/>
            <person name="Shi C."/>
            <person name="Zhu S.T."/>
            <person name="Xiao Z.Y."/>
            <person name="Nan H."/>
            <person name="Yue Y."/>
            <person name="Zhu X.G."/>
            <person name="Wu Y."/>
            <person name="Hong X.N."/>
            <person name="Fan G.Y."/>
            <person name="Tong Y."/>
            <person name="Zhang D."/>
            <person name="Mao C.L."/>
            <person name="Liu Y.L."/>
            <person name="Hao S.J."/>
            <person name="Liu W.Q."/>
            <person name="Lv M.Q."/>
            <person name="Zhang H.B."/>
            <person name="Liu Y."/>
            <person name="Hu-Tang G.R."/>
            <person name="Wang J.P."/>
            <person name="Wang J.H."/>
            <person name="Sun Y.H."/>
            <person name="Ni S.B."/>
            <person name="Chen W.B."/>
            <person name="Zhang X.C."/>
            <person name="Jiao Y.N."/>
            <person name="Eichler E.E."/>
            <person name="Li G.H."/>
            <person name="Liu X."/>
            <person name="Gao L.Z."/>
        </authorList>
    </citation>
    <scope>NUCLEOTIDE SEQUENCE [LARGE SCALE GENOMIC DNA]</scope>
    <source>
        <strain evidence="2">cv. GT1</strain>
        <tissue evidence="1">Leaf</tissue>
    </source>
</reference>
<comment type="caution">
    <text evidence="1">The sequence shown here is derived from an EMBL/GenBank/DDBJ whole genome shotgun (WGS) entry which is preliminary data.</text>
</comment>
<dbReference type="Proteomes" id="UP000467840">
    <property type="component" value="Chromosome 3"/>
</dbReference>
<accession>A0A6A6KEL9</accession>
<evidence type="ECO:0000313" key="1">
    <source>
        <dbReference type="EMBL" id="KAF2286586.1"/>
    </source>
</evidence>